<keyword evidence="2" id="KW-1185">Reference proteome</keyword>
<gene>
    <name evidence="1" type="ORF">AVEN_134901_1</name>
</gene>
<protein>
    <submittedName>
        <fullName evidence="1">Uncharacterized protein</fullName>
    </submittedName>
</protein>
<comment type="caution">
    <text evidence="1">The sequence shown here is derived from an EMBL/GenBank/DDBJ whole genome shotgun (WGS) entry which is preliminary data.</text>
</comment>
<proteinExistence type="predicted"/>
<evidence type="ECO:0000313" key="1">
    <source>
        <dbReference type="EMBL" id="GBM03669.1"/>
    </source>
</evidence>
<dbReference type="AlphaFoldDB" id="A0A4Y2CHL3"/>
<organism evidence="1 2">
    <name type="scientific">Araneus ventricosus</name>
    <name type="common">Orbweaver spider</name>
    <name type="synonym">Epeira ventricosa</name>
    <dbReference type="NCBI Taxonomy" id="182803"/>
    <lineage>
        <taxon>Eukaryota</taxon>
        <taxon>Metazoa</taxon>
        <taxon>Ecdysozoa</taxon>
        <taxon>Arthropoda</taxon>
        <taxon>Chelicerata</taxon>
        <taxon>Arachnida</taxon>
        <taxon>Araneae</taxon>
        <taxon>Araneomorphae</taxon>
        <taxon>Entelegynae</taxon>
        <taxon>Araneoidea</taxon>
        <taxon>Araneidae</taxon>
        <taxon>Araneus</taxon>
    </lineage>
</organism>
<dbReference type="EMBL" id="BGPR01000194">
    <property type="protein sequence ID" value="GBM03669.1"/>
    <property type="molecule type" value="Genomic_DNA"/>
</dbReference>
<name>A0A4Y2CHL3_ARAVE</name>
<sequence length="96" mass="11169">MFDTKSVKIVTAPLKFPRLVTGATIPSQMPNCASYMSSSTFNRENPLIKKMKLEQQYIEEALQESVIEKKNYDESREFKNLEEFNQRISLVNLTNF</sequence>
<dbReference type="Proteomes" id="UP000499080">
    <property type="component" value="Unassembled WGS sequence"/>
</dbReference>
<reference evidence="1 2" key="1">
    <citation type="journal article" date="2019" name="Sci. Rep.">
        <title>Orb-weaving spider Araneus ventricosus genome elucidates the spidroin gene catalogue.</title>
        <authorList>
            <person name="Kono N."/>
            <person name="Nakamura H."/>
            <person name="Ohtoshi R."/>
            <person name="Moran D.A.P."/>
            <person name="Shinohara A."/>
            <person name="Yoshida Y."/>
            <person name="Fujiwara M."/>
            <person name="Mori M."/>
            <person name="Tomita M."/>
            <person name="Arakawa K."/>
        </authorList>
    </citation>
    <scope>NUCLEOTIDE SEQUENCE [LARGE SCALE GENOMIC DNA]</scope>
</reference>
<evidence type="ECO:0000313" key="2">
    <source>
        <dbReference type="Proteomes" id="UP000499080"/>
    </source>
</evidence>
<accession>A0A4Y2CHL3</accession>